<dbReference type="Proteomes" id="UP000022447">
    <property type="component" value="Unassembled WGS sequence"/>
</dbReference>
<keyword evidence="1" id="KW-0812">Transmembrane</keyword>
<dbReference type="eggNOG" id="ENOG50338EG">
    <property type="taxonomic scope" value="Bacteria"/>
</dbReference>
<organism evidence="2 3">
    <name type="scientific">Roseivivax halodurans JCM 10272</name>
    <dbReference type="NCBI Taxonomy" id="1449350"/>
    <lineage>
        <taxon>Bacteria</taxon>
        <taxon>Pseudomonadati</taxon>
        <taxon>Pseudomonadota</taxon>
        <taxon>Alphaproteobacteria</taxon>
        <taxon>Rhodobacterales</taxon>
        <taxon>Roseobacteraceae</taxon>
        <taxon>Roseivivax</taxon>
    </lineage>
</organism>
<name>X7EGC0_9RHOB</name>
<dbReference type="STRING" id="1449350.OCH239_04235"/>
<dbReference type="EMBL" id="JALZ01000012">
    <property type="protein sequence ID" value="ETX14281.1"/>
    <property type="molecule type" value="Genomic_DNA"/>
</dbReference>
<keyword evidence="1" id="KW-1133">Transmembrane helix</keyword>
<proteinExistence type="predicted"/>
<dbReference type="OrthoDB" id="582407at2"/>
<sequence length="120" mass="12775">MTRISLLTAALTLALVALVTALTLGPPVEAGNSVGNDKIHHMLGFGSIVLPAALFRPRWLWWLIPAAIVFGGVIEVLQMRVGRDAEMLDWIADIAGIAFASGTGYVAGAAFRRSKLTPLH</sequence>
<feature type="transmembrane region" description="Helical" evidence="1">
    <location>
        <begin position="59"/>
        <end position="78"/>
    </location>
</feature>
<comment type="caution">
    <text evidence="2">The sequence shown here is derived from an EMBL/GenBank/DDBJ whole genome shotgun (WGS) entry which is preliminary data.</text>
</comment>
<evidence type="ECO:0000313" key="2">
    <source>
        <dbReference type="EMBL" id="ETX14281.1"/>
    </source>
</evidence>
<reference evidence="2 3" key="1">
    <citation type="submission" date="2014-01" db="EMBL/GenBank/DDBJ databases">
        <title>Roseivivax halodurans JCM 10272 Genome Sequencing.</title>
        <authorList>
            <person name="Lai Q."/>
            <person name="Li G."/>
            <person name="Shao Z."/>
        </authorList>
    </citation>
    <scope>NUCLEOTIDE SEQUENCE [LARGE SCALE GENOMIC DNA]</scope>
    <source>
        <strain evidence="2 3">JCM 10272</strain>
    </source>
</reference>
<evidence type="ECO:0000256" key="1">
    <source>
        <dbReference type="SAM" id="Phobius"/>
    </source>
</evidence>
<feature type="transmembrane region" description="Helical" evidence="1">
    <location>
        <begin position="90"/>
        <end position="111"/>
    </location>
</feature>
<accession>X7EGC0</accession>
<keyword evidence="3" id="KW-1185">Reference proteome</keyword>
<evidence type="ECO:0000313" key="3">
    <source>
        <dbReference type="Proteomes" id="UP000022447"/>
    </source>
</evidence>
<protein>
    <submittedName>
        <fullName evidence="2">Teicoplanin resistance protein VanZ</fullName>
    </submittedName>
</protein>
<gene>
    <name evidence="2" type="ORF">OCH239_04235</name>
</gene>
<dbReference type="RefSeq" id="WP_037263201.1">
    <property type="nucleotide sequence ID" value="NZ_JALZ01000012.1"/>
</dbReference>
<dbReference type="AlphaFoldDB" id="X7EGC0"/>
<keyword evidence="1" id="KW-0472">Membrane</keyword>